<organism evidence="1 2">
    <name type="scientific">Ensete ventricosum</name>
    <name type="common">Abyssinian banana</name>
    <name type="synonym">Musa ensete</name>
    <dbReference type="NCBI Taxonomy" id="4639"/>
    <lineage>
        <taxon>Eukaryota</taxon>
        <taxon>Viridiplantae</taxon>
        <taxon>Streptophyta</taxon>
        <taxon>Embryophyta</taxon>
        <taxon>Tracheophyta</taxon>
        <taxon>Spermatophyta</taxon>
        <taxon>Magnoliopsida</taxon>
        <taxon>Liliopsida</taxon>
        <taxon>Zingiberales</taxon>
        <taxon>Musaceae</taxon>
        <taxon>Ensete</taxon>
    </lineage>
</organism>
<name>A0A426XKI4_ENSVE</name>
<gene>
    <name evidence="1" type="ORF">B296_00042003</name>
</gene>
<proteinExistence type="predicted"/>
<reference evidence="1 2" key="1">
    <citation type="journal article" date="2014" name="Agronomy (Basel)">
        <title>A Draft Genome Sequence for Ensete ventricosum, the Drought-Tolerant Tree Against Hunger.</title>
        <authorList>
            <person name="Harrison J."/>
            <person name="Moore K.A."/>
            <person name="Paszkiewicz K."/>
            <person name="Jones T."/>
            <person name="Grant M."/>
            <person name="Ambacheew D."/>
            <person name="Muzemil S."/>
            <person name="Studholme D.J."/>
        </authorList>
    </citation>
    <scope>NUCLEOTIDE SEQUENCE [LARGE SCALE GENOMIC DNA]</scope>
</reference>
<accession>A0A426XKI4</accession>
<dbReference type="AlphaFoldDB" id="A0A426XKI4"/>
<sequence length="112" mass="12645">MSTERCCLRAHRRARNYPLWGVSEKGSRHWDERAGELAGVPRYHRRQHGQGLHGGVAHTRRILVEGNWSGLRGRVMRCCQGNFVGGGSRSCVIVSLVWGLYYSILTPRSNAE</sequence>
<dbReference type="EMBL" id="AMZH03019721">
    <property type="protein sequence ID" value="RRT39984.1"/>
    <property type="molecule type" value="Genomic_DNA"/>
</dbReference>
<evidence type="ECO:0000313" key="1">
    <source>
        <dbReference type="EMBL" id="RRT39984.1"/>
    </source>
</evidence>
<comment type="caution">
    <text evidence="1">The sequence shown here is derived from an EMBL/GenBank/DDBJ whole genome shotgun (WGS) entry which is preliminary data.</text>
</comment>
<dbReference type="Proteomes" id="UP000287651">
    <property type="component" value="Unassembled WGS sequence"/>
</dbReference>
<evidence type="ECO:0000313" key="2">
    <source>
        <dbReference type="Proteomes" id="UP000287651"/>
    </source>
</evidence>
<protein>
    <submittedName>
        <fullName evidence="1">Uncharacterized protein</fullName>
    </submittedName>
</protein>